<evidence type="ECO:0000256" key="4">
    <source>
        <dbReference type="ARBA" id="ARBA00022676"/>
    </source>
</evidence>
<dbReference type="PANTHER" id="PTHR44835">
    <property type="entry name" value="UDP-N-ACETYLGLUCOSAMINE--PEPTIDE N-ACETYLGLUCOSAMINYLTRANSFERASE SPINDLY-RELATED"/>
    <property type="match status" value="1"/>
</dbReference>
<feature type="repeat" description="TPR" evidence="8">
    <location>
        <begin position="140"/>
        <end position="173"/>
    </location>
</feature>
<feature type="repeat" description="TPR" evidence="8">
    <location>
        <begin position="242"/>
        <end position="275"/>
    </location>
</feature>
<evidence type="ECO:0000256" key="5">
    <source>
        <dbReference type="ARBA" id="ARBA00022679"/>
    </source>
</evidence>
<feature type="repeat" description="TPR" evidence="8">
    <location>
        <begin position="72"/>
        <end position="105"/>
    </location>
</feature>
<keyword evidence="5" id="KW-0808">Transferase</keyword>
<keyword evidence="11" id="KW-1185">Reference proteome</keyword>
<dbReference type="EC" id="2.4.1.255" evidence="3"/>
<dbReference type="Pfam" id="PF13374">
    <property type="entry name" value="TPR_10"/>
    <property type="match status" value="2"/>
</dbReference>
<dbReference type="Pfam" id="PF13844">
    <property type="entry name" value="Glyco_transf_41"/>
    <property type="match status" value="8"/>
</dbReference>
<dbReference type="InterPro" id="IPR011990">
    <property type="entry name" value="TPR-like_helical_dom_sf"/>
</dbReference>
<dbReference type="KEGG" id="caul:KCG34_19580"/>
<dbReference type="InterPro" id="IPR019734">
    <property type="entry name" value="TPR_rpt"/>
</dbReference>
<evidence type="ECO:0000313" key="10">
    <source>
        <dbReference type="EMBL" id="QUD87231.1"/>
    </source>
</evidence>
<keyword evidence="7 8" id="KW-0802">TPR repeat</keyword>
<evidence type="ECO:0000256" key="2">
    <source>
        <dbReference type="ARBA" id="ARBA00005386"/>
    </source>
</evidence>
<organism evidence="10 11">
    <name type="scientific">Phenylobacterium montanum</name>
    <dbReference type="NCBI Taxonomy" id="2823693"/>
    <lineage>
        <taxon>Bacteria</taxon>
        <taxon>Pseudomonadati</taxon>
        <taxon>Pseudomonadota</taxon>
        <taxon>Alphaproteobacteria</taxon>
        <taxon>Caulobacterales</taxon>
        <taxon>Caulobacteraceae</taxon>
        <taxon>Phenylobacterium</taxon>
    </lineage>
</organism>
<feature type="domain" description="O-GlcNAc transferase C-terminal" evidence="9">
    <location>
        <begin position="882"/>
        <end position="1030"/>
    </location>
</feature>
<feature type="domain" description="O-GlcNAc transferase C-terminal" evidence="9">
    <location>
        <begin position="315"/>
        <end position="466"/>
    </location>
</feature>
<comment type="pathway">
    <text evidence="1">Protein modification; protein glycosylation.</text>
</comment>
<feature type="repeat" description="TPR" evidence="8">
    <location>
        <begin position="2006"/>
        <end position="2039"/>
    </location>
</feature>
<dbReference type="SUPFAM" id="SSF48452">
    <property type="entry name" value="TPR-like"/>
    <property type="match status" value="4"/>
</dbReference>
<feature type="repeat" description="TPR" evidence="8">
    <location>
        <begin position="1904"/>
        <end position="1937"/>
    </location>
</feature>
<dbReference type="RefSeq" id="WP_211937283.1">
    <property type="nucleotide sequence ID" value="NZ_CP073078.1"/>
</dbReference>
<evidence type="ECO:0000256" key="7">
    <source>
        <dbReference type="ARBA" id="ARBA00022803"/>
    </source>
</evidence>
<feature type="domain" description="O-GlcNAc transferase C-terminal" evidence="9">
    <location>
        <begin position="2123"/>
        <end position="2271"/>
    </location>
</feature>
<feature type="domain" description="O-GlcNAc transferase C-terminal" evidence="9">
    <location>
        <begin position="2294"/>
        <end position="2467"/>
    </location>
</feature>
<keyword evidence="6" id="KW-0677">Repeat</keyword>
<feature type="domain" description="O-GlcNAc transferase C-terminal" evidence="9">
    <location>
        <begin position="1053"/>
        <end position="1225"/>
    </location>
</feature>
<feature type="repeat" description="TPR" evidence="8">
    <location>
        <begin position="766"/>
        <end position="799"/>
    </location>
</feature>
<sequence length="2488" mass="269906">MTAASRPTVQDALAALQGGDLDRARALALAVTEQAPDDAFAHELLSLACYQLGDAAGGLPAAERAVMLQASAGRFANLGVLLRAVGRDHDAEMAYRHAIELDPGFVAAHHNLGNLLFDRGDMASAEIALRQALNHNADHAEAWRSLGLVLQRTGRLEEAVSAFQQLLARIPGHARGLNDLGCCLMALERYDEGLAAFQEANVRHPNYADTYGNLGALLLRAGCPFNAMLASERALELDPGQHRWMSNLATALKDLGDFDRAEALFRQALAAQPDYVVGHGNLLFCLNYHPDKPAEEIVAEYHRWDEAHAKPLLPQPLRFDNDRNPERRLRVGLVSPDFREHSARHFILPMLQGLDRERLEIVCYAEVARPDETTRQFMALADHWRSTVGLTDEDLAELIRSDQTDILIDLGGHSASSRLMVFARKPAPVQVAHMLGCGYTSGMSAMDAFLADEALAPEGAETLFVEPLLRLDRIPIAYSPPEDMPAVGPTPALARGHITFGYFGRPERINDKVLAAWSAILNGVPGSRLVLNSKAFQEETFRTLYLQRFAAFGVAPERLDLVFTTPQPKTWSAYGEIDIALDPFPHNAGTTTIEALWLGVPVLSIKDRPSVGRFGASILGAVGLSDWVADDAAGYVAKGIAAALDVPGLQALREGMRERFLASPLADGAGLGRSLSEALRGLWRDWCANDQAQNWAEAERLTRLSDQFRLQGRMAEAEAAARQAMALDPTHAGAAMHLGNALAGQSRLAEAEAAFGRALALKPDLAEAHNNRGLSYMRRGQVTAAEHDLRRAMELRPDKPEIGFNLAVVLQDQGRLEEAMAVYQTAIEARPDISQGHGAFLFCINYQPQVSAEEAFAEFQRWNRRHALPHLPDKPAHANDPDPDRRLRIGYVSPDFAAKSGRHFIEPMLAGHDRRAVEVFAYAEVAHPDAVTAYFKTLADHWRPTVGLSDDELAALIRHDRIDVLIDLGGHTAKNRLLALARKPAPVQIAHFLGHGYTSGMTAMDAFLADERLAPAGSEGLFAERVVRLPRIPIAYQAPPELPPVAPLPALAKGHVTFGHFGRTVRINERVIEAWARILNGVPGSRLMLNTGPFGDEGVRERYRQRFAAHGIDPERLDLVYTTPQPNTWAAYGAVDIALDPFPHNAGTTTIEALWLGVPVVTMADRPSVGRFGLSILHAAELDDWVAEDIDAYVARAIAAAGDLPALAELRAGLRMRMQASPLGDGPGLAHNLERVYRGLWREWCAEHGLDHGALTAKAAGLFQAGDAAGAAAIFDKLARGLGDAGSWSNLGVALKALGRTGEAEAAFREALSRDAALASAHGNLANLLTGRGLHAEALERYRSALDIEPEAAETWRAYAVCLLASGDIDAAQEAARRALALDPSRPAVHETLASALRAGGQPVAAVREYALAVAGAPDDARTLCNMAIAVQDLGRFDEAETLFRRGLAARPDYAVGHSNLLFCLNYHPDRSAEAVFAEYQRWDARHARPLASAHPVFANAKDPERRLRLGIVSPDFRGHSARHYIEPILAGLDRHELEVFCYAEVAQPDEATERFKAMADHWRSSVGLSDAALAEQIRADRIDILMDLGGHTAASRLRVFARKPAPIQVEHMLGHGYSSGLSAMDAFLADDLLAPPGAEVVFSEKLVRLPRIPLAYVAPEGMPEPGPTPALAKGYVTFGYFGRPERINDKVIAAWSRILLGVPGSRLMLNTRAFEEAECRQLYQARFAAHGVGPEQLELVFTSPQPRTWAAYGEVDIALDPFPHNAGATTIEALWLGAPVLSLKDRPSVGRFGASILGAMGLDDWVADDADAYVAKAVAAAGDLDALQALRAGMRARFLASPLADAEGLGRALGKAFRGLWRAWCGASEADLVREAIAAFGRGDHAGAVVLAERVLAIDPDHFDALQLRGAAAFRQGRLAEAEADLRAAMQLDPSRPEPAWNLIAVLRARGELEGAEAVGLSAIEASPEAPEPHNNLGSVYLDRNEASRAEACFRIAIQHRPGMADAWTNLAWTLNRLGRAAEAEAAARQSLALNPNDANSYNNLATALMHQDRLVEAGDAFQTALTKRPGFVMAHSNLLFCLNYHPSLPAEAIFAEYRRWNEVHAAPLAPSEPPAFAFGDPGRRLRIGYVSPDFRHHAVSFFIEPLLAAHDKSQVEVFCYAEVANPDAVTERFKAHADHWRSTVGLSDAEVADLVRQDGIDVLVDLAGHTAHNRLLAFARRAAPVQLAHMVGSGCTSGLTEMDGFLADEALAPVGAQVLFSEPLIRLPRIPLVYAPPEGMPQVSPLPALKKGHVTFGCFSRTARMNDDVLDLWTEILKQVPGSRLMLNAKPFQEEATREAFERRFEARGIEAERLDLVFTSPQPNTWAAYGAVDIALDPFPHNAGTTTIEALWLGVPVISLADRPPMGRFGKSILGAVGLDDWAVDTPQDYVAKAVAAAGDLKALKALRAGLRQRVEASPLRDAEGLARAMEAAYRSAWLARAGRP</sequence>
<evidence type="ECO:0000256" key="8">
    <source>
        <dbReference type="PROSITE-ProRule" id="PRU00339"/>
    </source>
</evidence>
<dbReference type="Gene3D" id="3.40.50.2000">
    <property type="entry name" value="Glycogen Phosphorylase B"/>
    <property type="match status" value="4"/>
</dbReference>
<name>A0A975FXZ9_9CAUL</name>
<dbReference type="SMART" id="SM00028">
    <property type="entry name" value="TPR"/>
    <property type="match status" value="19"/>
</dbReference>
<dbReference type="Pfam" id="PF13432">
    <property type="entry name" value="TPR_16"/>
    <property type="match status" value="5"/>
</dbReference>
<gene>
    <name evidence="10" type="ORF">KCG34_19580</name>
</gene>
<keyword evidence="4" id="KW-0328">Glycosyltransferase</keyword>
<accession>A0A975FXZ9</accession>
<dbReference type="PROSITE" id="PS50005">
    <property type="entry name" value="TPR"/>
    <property type="match status" value="12"/>
</dbReference>
<feature type="repeat" description="TPR" evidence="8">
    <location>
        <begin position="1421"/>
        <end position="1454"/>
    </location>
</feature>
<evidence type="ECO:0000256" key="1">
    <source>
        <dbReference type="ARBA" id="ARBA00004922"/>
    </source>
</evidence>
<dbReference type="Proteomes" id="UP000676409">
    <property type="component" value="Chromosome"/>
</dbReference>
<comment type="similarity">
    <text evidence="2">Belongs to the glycosyltransferase 41 family. O-GlcNAc transferase subfamily.</text>
</comment>
<feature type="repeat" description="TPR" evidence="8">
    <location>
        <begin position="1972"/>
        <end position="2005"/>
    </location>
</feature>
<dbReference type="Gene3D" id="1.25.40.10">
    <property type="entry name" value="Tetratricopeptide repeat domain"/>
    <property type="match status" value="7"/>
</dbReference>
<dbReference type="InterPro" id="IPR051939">
    <property type="entry name" value="Glycosyltr_41/O-GlcNAc_trsf"/>
</dbReference>
<dbReference type="Pfam" id="PF14559">
    <property type="entry name" value="TPR_19"/>
    <property type="match status" value="2"/>
</dbReference>
<dbReference type="GO" id="GO:0097363">
    <property type="term" value="F:protein O-acetylglucosaminyltransferase activity"/>
    <property type="evidence" value="ECO:0007669"/>
    <property type="project" value="UniProtKB-EC"/>
</dbReference>
<evidence type="ECO:0000259" key="9">
    <source>
        <dbReference type="Pfam" id="PF13844"/>
    </source>
</evidence>
<evidence type="ECO:0000256" key="3">
    <source>
        <dbReference type="ARBA" id="ARBA00011970"/>
    </source>
</evidence>
<proteinExistence type="inferred from homology"/>
<dbReference type="PANTHER" id="PTHR44835:SF1">
    <property type="entry name" value="PROTEIN O-GLCNAC TRANSFERASE"/>
    <property type="match status" value="1"/>
</dbReference>
<dbReference type="SUPFAM" id="SSF53756">
    <property type="entry name" value="UDP-Glycosyltransferase/glycogen phosphorylase"/>
    <property type="match status" value="2"/>
</dbReference>
<evidence type="ECO:0000256" key="6">
    <source>
        <dbReference type="ARBA" id="ARBA00022737"/>
    </source>
</evidence>
<dbReference type="Pfam" id="PF13181">
    <property type="entry name" value="TPR_8"/>
    <property type="match status" value="1"/>
</dbReference>
<feature type="repeat" description="TPR" evidence="8">
    <location>
        <begin position="1353"/>
        <end position="1386"/>
    </location>
</feature>
<reference evidence="10" key="1">
    <citation type="submission" date="2021-04" db="EMBL/GenBank/DDBJ databases">
        <title>The complete genome sequence of Caulobacter sp. S6.</title>
        <authorList>
            <person name="Tang Y."/>
            <person name="Ouyang W."/>
            <person name="Liu Q."/>
            <person name="Huang B."/>
            <person name="Guo Z."/>
            <person name="Lei P."/>
        </authorList>
    </citation>
    <scope>NUCLEOTIDE SEQUENCE</scope>
    <source>
        <strain evidence="10">S6</strain>
    </source>
</reference>
<feature type="repeat" description="TPR" evidence="8">
    <location>
        <begin position="732"/>
        <end position="765"/>
    </location>
</feature>
<dbReference type="EMBL" id="CP073078">
    <property type="protein sequence ID" value="QUD87231.1"/>
    <property type="molecule type" value="Genomic_DNA"/>
</dbReference>
<evidence type="ECO:0000313" key="11">
    <source>
        <dbReference type="Proteomes" id="UP000676409"/>
    </source>
</evidence>
<dbReference type="InterPro" id="IPR029489">
    <property type="entry name" value="OGT/SEC/SPY_C"/>
</dbReference>
<feature type="repeat" description="TPR" evidence="8">
    <location>
        <begin position="1319"/>
        <end position="1352"/>
    </location>
</feature>
<feature type="domain" description="O-GlcNAc transferase C-terminal" evidence="9">
    <location>
        <begin position="497"/>
        <end position="667"/>
    </location>
</feature>
<protein>
    <recommendedName>
        <fullName evidence="3">protein O-GlcNAc transferase</fullName>
        <ecNumber evidence="3">2.4.1.255</ecNumber>
    </recommendedName>
</protein>
<feature type="domain" description="O-GlcNAc transferase C-terminal" evidence="9">
    <location>
        <begin position="1676"/>
        <end position="1847"/>
    </location>
</feature>
<dbReference type="Gene3D" id="3.40.50.11380">
    <property type="match status" value="4"/>
</dbReference>
<feature type="repeat" description="TPR" evidence="8">
    <location>
        <begin position="800"/>
        <end position="833"/>
    </location>
</feature>
<feature type="domain" description="O-GlcNAc transferase C-terminal" evidence="9">
    <location>
        <begin position="1501"/>
        <end position="1652"/>
    </location>
</feature>